<keyword evidence="2 5" id="KW-0812">Transmembrane</keyword>
<feature type="transmembrane region" description="Helical" evidence="5">
    <location>
        <begin position="157"/>
        <end position="183"/>
    </location>
</feature>
<dbReference type="PANTHER" id="PTHR23360">
    <property type="entry name" value="G-PROTEIN COUPLED RECEPTORS FAMILY 1 PROFILE DOMAIN-CONTAINING PROTEIN-RELATED"/>
    <property type="match status" value="1"/>
</dbReference>
<sequence length="255" mass="29575">MLVFEIYSGIRIFTKNSGMERSRCLHIIFLHLFSSAMAKWLMLATGIDRLIAILRPINHNFWSNTVYSIVISLPGLLFALAMVVIGFVTIDDEKLNFCNPVSVLIINVRIIYRFIVIGISIITIILYSLTFIILFVHTKKSFKNDHLMFTIHKEMAISLALNALFFVISTFLGYLVMCLVQIFSFSRTTMDAFDALMGLPILITSSCTYYLLFWRAHQYRALFKRQLRCRNKLEDKNVKSTRLSHKKYGQTRVFI</sequence>
<evidence type="ECO:0000256" key="5">
    <source>
        <dbReference type="SAM" id="Phobius"/>
    </source>
</evidence>
<dbReference type="PROSITE" id="PS50262">
    <property type="entry name" value="G_PROTEIN_RECEP_F1_2"/>
    <property type="match status" value="1"/>
</dbReference>
<dbReference type="STRING" id="174720.A0A0N5BB01"/>
<evidence type="ECO:0000256" key="4">
    <source>
        <dbReference type="ARBA" id="ARBA00023136"/>
    </source>
</evidence>
<dbReference type="Pfam" id="PF10320">
    <property type="entry name" value="7TM_GPCR_Srsx"/>
    <property type="match status" value="1"/>
</dbReference>
<evidence type="ECO:0000313" key="8">
    <source>
        <dbReference type="WBParaSite" id="SPAL_0000321500.1"/>
    </source>
</evidence>
<comment type="subcellular location">
    <subcellularLocation>
        <location evidence="1">Membrane</location>
    </subcellularLocation>
</comment>
<protein>
    <submittedName>
        <fullName evidence="8">G_PROTEIN_RECEP_F1_2 domain-containing protein</fullName>
    </submittedName>
</protein>
<evidence type="ECO:0000256" key="3">
    <source>
        <dbReference type="ARBA" id="ARBA00022989"/>
    </source>
</evidence>
<accession>A0A0N5BB01</accession>
<dbReference type="SUPFAM" id="SSF81321">
    <property type="entry name" value="Family A G protein-coupled receptor-like"/>
    <property type="match status" value="1"/>
</dbReference>
<dbReference type="PANTHER" id="PTHR23360:SF37">
    <property type="entry name" value="G-PROTEIN COUPLED RECEPTORS FAMILY 1 PROFILE DOMAIN-CONTAINING PROTEIN"/>
    <property type="match status" value="1"/>
</dbReference>
<feature type="transmembrane region" description="Helical" evidence="5">
    <location>
        <begin position="110"/>
        <end position="136"/>
    </location>
</feature>
<reference evidence="8" key="1">
    <citation type="submission" date="2017-02" db="UniProtKB">
        <authorList>
            <consortium name="WormBaseParasite"/>
        </authorList>
    </citation>
    <scope>IDENTIFICATION</scope>
</reference>
<dbReference type="InterPro" id="IPR047130">
    <property type="entry name" value="7TM_GPCR_Srsx_nematod"/>
</dbReference>
<dbReference type="InterPro" id="IPR000276">
    <property type="entry name" value="GPCR_Rhodpsn"/>
</dbReference>
<evidence type="ECO:0000256" key="2">
    <source>
        <dbReference type="ARBA" id="ARBA00022692"/>
    </source>
</evidence>
<evidence type="ECO:0000259" key="6">
    <source>
        <dbReference type="PROSITE" id="PS50262"/>
    </source>
</evidence>
<proteinExistence type="predicted"/>
<evidence type="ECO:0000256" key="1">
    <source>
        <dbReference type="ARBA" id="ARBA00004370"/>
    </source>
</evidence>
<keyword evidence="7" id="KW-1185">Reference proteome</keyword>
<feature type="domain" description="G-protein coupled receptors family 1 profile" evidence="6">
    <location>
        <begin position="1"/>
        <end position="213"/>
    </location>
</feature>
<dbReference type="AlphaFoldDB" id="A0A0N5BB01"/>
<dbReference type="Proteomes" id="UP000046392">
    <property type="component" value="Unplaced"/>
</dbReference>
<dbReference type="SMART" id="SM01381">
    <property type="entry name" value="7TM_GPCR_Srsx"/>
    <property type="match status" value="1"/>
</dbReference>
<dbReference type="InterPro" id="IPR019424">
    <property type="entry name" value="7TM_GPCR_Srsx"/>
</dbReference>
<feature type="transmembrane region" description="Helical" evidence="5">
    <location>
        <begin position="25"/>
        <end position="45"/>
    </location>
</feature>
<evidence type="ECO:0000313" key="7">
    <source>
        <dbReference type="Proteomes" id="UP000046392"/>
    </source>
</evidence>
<name>A0A0N5BB01_STREA</name>
<keyword evidence="4 5" id="KW-0472">Membrane</keyword>
<dbReference type="Gene3D" id="1.20.1070.10">
    <property type="entry name" value="Rhodopsin 7-helix transmembrane proteins"/>
    <property type="match status" value="1"/>
</dbReference>
<organism evidence="7 8">
    <name type="scientific">Strongyloides papillosus</name>
    <name type="common">Intestinal threadworm</name>
    <dbReference type="NCBI Taxonomy" id="174720"/>
    <lineage>
        <taxon>Eukaryota</taxon>
        <taxon>Metazoa</taxon>
        <taxon>Ecdysozoa</taxon>
        <taxon>Nematoda</taxon>
        <taxon>Chromadorea</taxon>
        <taxon>Rhabditida</taxon>
        <taxon>Tylenchina</taxon>
        <taxon>Panagrolaimomorpha</taxon>
        <taxon>Strongyloidoidea</taxon>
        <taxon>Strongyloididae</taxon>
        <taxon>Strongyloides</taxon>
    </lineage>
</organism>
<feature type="transmembrane region" description="Helical" evidence="5">
    <location>
        <begin position="195"/>
        <end position="214"/>
    </location>
</feature>
<dbReference type="GO" id="GO:0004930">
    <property type="term" value="F:G protein-coupled receptor activity"/>
    <property type="evidence" value="ECO:0007669"/>
    <property type="project" value="InterPro"/>
</dbReference>
<feature type="transmembrane region" description="Helical" evidence="5">
    <location>
        <begin position="66"/>
        <end position="90"/>
    </location>
</feature>
<dbReference type="GO" id="GO:0016020">
    <property type="term" value="C:membrane"/>
    <property type="evidence" value="ECO:0007669"/>
    <property type="project" value="UniProtKB-SubCell"/>
</dbReference>
<dbReference type="WBParaSite" id="SPAL_0000321500.1">
    <property type="protein sequence ID" value="SPAL_0000321500.1"/>
    <property type="gene ID" value="SPAL_0000321500"/>
</dbReference>
<dbReference type="InterPro" id="IPR017452">
    <property type="entry name" value="GPCR_Rhodpsn_7TM"/>
</dbReference>
<keyword evidence="3 5" id="KW-1133">Transmembrane helix</keyword>